<keyword evidence="11 14" id="KW-0503">Monooxygenase</keyword>
<dbReference type="PRINTS" id="PR00463">
    <property type="entry name" value="EP450I"/>
</dbReference>
<dbReference type="GO" id="GO:0016020">
    <property type="term" value="C:membrane"/>
    <property type="evidence" value="ECO:0007669"/>
    <property type="project" value="UniProtKB-SubCell"/>
</dbReference>
<evidence type="ECO:0000256" key="8">
    <source>
        <dbReference type="ARBA" id="ARBA00022989"/>
    </source>
</evidence>
<dbReference type="PANTHER" id="PTHR46300:SF7">
    <property type="entry name" value="P450, PUTATIVE (EUROFUNG)-RELATED"/>
    <property type="match status" value="1"/>
</dbReference>
<keyword evidence="6" id="KW-0812">Transmembrane</keyword>
<dbReference type="InterPro" id="IPR050364">
    <property type="entry name" value="Cytochrome_P450_fung"/>
</dbReference>
<dbReference type="EMBL" id="JASBNA010000090">
    <property type="protein sequence ID" value="KAK7677345.1"/>
    <property type="molecule type" value="Genomic_DNA"/>
</dbReference>
<dbReference type="PROSITE" id="PS00086">
    <property type="entry name" value="CYTOCHROME_P450"/>
    <property type="match status" value="1"/>
</dbReference>
<evidence type="ECO:0000256" key="6">
    <source>
        <dbReference type="ARBA" id="ARBA00022692"/>
    </source>
</evidence>
<keyword evidence="17" id="KW-1185">Reference proteome</keyword>
<keyword evidence="7 13" id="KW-0479">Metal-binding</keyword>
<comment type="subcellular location">
    <subcellularLocation>
        <location evidence="2">Membrane</location>
        <topology evidence="2">Single-pass membrane protein</topology>
    </subcellularLocation>
</comment>
<evidence type="ECO:0008006" key="18">
    <source>
        <dbReference type="Google" id="ProtNLM"/>
    </source>
</evidence>
<dbReference type="PANTHER" id="PTHR46300">
    <property type="entry name" value="P450, PUTATIVE (EUROFUNG)-RELATED-RELATED"/>
    <property type="match status" value="1"/>
</dbReference>
<dbReference type="GO" id="GO:0020037">
    <property type="term" value="F:heme binding"/>
    <property type="evidence" value="ECO:0007669"/>
    <property type="project" value="InterPro"/>
</dbReference>
<keyword evidence="15" id="KW-0732">Signal</keyword>
<protein>
    <recommendedName>
        <fullName evidence="18">Cytochrome P450</fullName>
    </recommendedName>
</protein>
<dbReference type="AlphaFoldDB" id="A0AAW0FE67"/>
<dbReference type="InterPro" id="IPR036396">
    <property type="entry name" value="Cyt_P450_sf"/>
</dbReference>
<dbReference type="GO" id="GO:0016705">
    <property type="term" value="F:oxidoreductase activity, acting on paired donors, with incorporation or reduction of molecular oxygen"/>
    <property type="evidence" value="ECO:0007669"/>
    <property type="project" value="InterPro"/>
</dbReference>
<dbReference type="InterPro" id="IPR002401">
    <property type="entry name" value="Cyt_P450_E_grp-I"/>
</dbReference>
<feature type="binding site" description="axial binding residue" evidence="13">
    <location>
        <position position="442"/>
    </location>
    <ligand>
        <name>heme</name>
        <dbReference type="ChEBI" id="CHEBI:30413"/>
    </ligand>
    <ligandPart>
        <name>Fe</name>
        <dbReference type="ChEBI" id="CHEBI:18248"/>
    </ligandPart>
</feature>
<reference evidence="16 17" key="1">
    <citation type="submission" date="2022-09" db="EMBL/GenBank/DDBJ databases">
        <authorList>
            <person name="Palmer J.M."/>
        </authorList>
    </citation>
    <scope>NUCLEOTIDE SEQUENCE [LARGE SCALE GENOMIC DNA]</scope>
    <source>
        <strain evidence="16 17">DSM 7382</strain>
    </source>
</reference>
<keyword evidence="5 13" id="KW-0349">Heme</keyword>
<evidence type="ECO:0000256" key="3">
    <source>
        <dbReference type="ARBA" id="ARBA00005179"/>
    </source>
</evidence>
<dbReference type="InterPro" id="IPR017972">
    <property type="entry name" value="Cyt_P450_CS"/>
</dbReference>
<keyword evidence="8" id="KW-1133">Transmembrane helix</keyword>
<dbReference type="Gene3D" id="1.10.630.10">
    <property type="entry name" value="Cytochrome P450"/>
    <property type="match status" value="1"/>
</dbReference>
<dbReference type="CDD" id="cd11065">
    <property type="entry name" value="CYP64-like"/>
    <property type="match status" value="1"/>
</dbReference>
<evidence type="ECO:0000313" key="16">
    <source>
        <dbReference type="EMBL" id="KAK7677345.1"/>
    </source>
</evidence>
<dbReference type="GO" id="GO:0004497">
    <property type="term" value="F:monooxygenase activity"/>
    <property type="evidence" value="ECO:0007669"/>
    <property type="project" value="UniProtKB-KW"/>
</dbReference>
<evidence type="ECO:0000256" key="14">
    <source>
        <dbReference type="RuleBase" id="RU000461"/>
    </source>
</evidence>
<evidence type="ECO:0000256" key="15">
    <source>
        <dbReference type="SAM" id="SignalP"/>
    </source>
</evidence>
<feature type="signal peptide" evidence="15">
    <location>
        <begin position="1"/>
        <end position="22"/>
    </location>
</feature>
<comment type="pathway">
    <text evidence="3">Secondary metabolite biosynthesis.</text>
</comment>
<keyword evidence="10 13" id="KW-0408">Iron</keyword>
<evidence type="ECO:0000256" key="11">
    <source>
        <dbReference type="ARBA" id="ARBA00023033"/>
    </source>
</evidence>
<comment type="cofactor">
    <cofactor evidence="1 13">
        <name>heme</name>
        <dbReference type="ChEBI" id="CHEBI:30413"/>
    </cofactor>
</comment>
<sequence length="519" mass="58801">MELFTYCTILLVSYLVLKLLKGKFSPSLPLPPGPNGYPIIGNLLDMPAVMPWKTFQEWSKVYGDVMFLRLPGNPIVILGSTQATFDLLAKCSDIYSDRPTSVMQTMMFWDWAMSLMPYTQTWREHRREFHQYFYQRKVPTYHPVQLAQCRAGLQRLLASPTENVGQNIRQIFTAIILKVTYNLDITDLRDEYVVMAQKALEGVSLGTVPGKFWVEFFPILRHIPSWVPGNSAGKMADHYKPIVEFMRNKPFDEIKQDMMHGNIVPSIASSLIERVYKKSGEDYSTPINDTLARNVAGIAYAGSSDTTTSAAQSCLIAMSLYPDVQRKAQEELDGVVGPNRLPDFDDHEDLVYLRAIVLEAMRWMVVLPLCIPHRVIRDDEYKGFLIPKGTIVMPSSRAMLHDPEDYPEPEVFKPERFIKDGEINPAVRDPFTLAFGFGRRICPGRYFSNDALFMTLASILHTFNIHPILGENGRKFDPETELITGLISAPTHVPCTVTPRSKKAEDLIRQLPLSVGEAS</sequence>
<comment type="caution">
    <text evidence="16">The sequence shown here is derived from an EMBL/GenBank/DDBJ whole genome shotgun (WGS) entry which is preliminary data.</text>
</comment>
<name>A0AAW0FE67_9APHY</name>
<evidence type="ECO:0000256" key="1">
    <source>
        <dbReference type="ARBA" id="ARBA00001971"/>
    </source>
</evidence>
<keyword evidence="9 14" id="KW-0560">Oxidoreductase</keyword>
<evidence type="ECO:0000256" key="7">
    <source>
        <dbReference type="ARBA" id="ARBA00022723"/>
    </source>
</evidence>
<evidence type="ECO:0000256" key="5">
    <source>
        <dbReference type="ARBA" id="ARBA00022617"/>
    </source>
</evidence>
<evidence type="ECO:0000256" key="9">
    <source>
        <dbReference type="ARBA" id="ARBA00023002"/>
    </source>
</evidence>
<dbReference type="SUPFAM" id="SSF48264">
    <property type="entry name" value="Cytochrome P450"/>
    <property type="match status" value="1"/>
</dbReference>
<dbReference type="Pfam" id="PF00067">
    <property type="entry name" value="p450"/>
    <property type="match status" value="1"/>
</dbReference>
<feature type="chain" id="PRO_5043889178" description="Cytochrome P450" evidence="15">
    <location>
        <begin position="23"/>
        <end position="519"/>
    </location>
</feature>
<accession>A0AAW0FE67</accession>
<dbReference type="InterPro" id="IPR001128">
    <property type="entry name" value="Cyt_P450"/>
</dbReference>
<gene>
    <name evidence="16" type="ORF">QCA50_019675</name>
</gene>
<proteinExistence type="inferred from homology"/>
<dbReference type="GO" id="GO:0005506">
    <property type="term" value="F:iron ion binding"/>
    <property type="evidence" value="ECO:0007669"/>
    <property type="project" value="InterPro"/>
</dbReference>
<evidence type="ECO:0000256" key="13">
    <source>
        <dbReference type="PIRSR" id="PIRSR602401-1"/>
    </source>
</evidence>
<dbReference type="Proteomes" id="UP001385951">
    <property type="component" value="Unassembled WGS sequence"/>
</dbReference>
<comment type="similarity">
    <text evidence="4 14">Belongs to the cytochrome P450 family.</text>
</comment>
<evidence type="ECO:0000256" key="12">
    <source>
        <dbReference type="ARBA" id="ARBA00023136"/>
    </source>
</evidence>
<evidence type="ECO:0000256" key="2">
    <source>
        <dbReference type="ARBA" id="ARBA00004167"/>
    </source>
</evidence>
<evidence type="ECO:0000313" key="17">
    <source>
        <dbReference type="Proteomes" id="UP001385951"/>
    </source>
</evidence>
<keyword evidence="12" id="KW-0472">Membrane</keyword>
<organism evidence="16 17">
    <name type="scientific">Cerrena zonata</name>
    <dbReference type="NCBI Taxonomy" id="2478898"/>
    <lineage>
        <taxon>Eukaryota</taxon>
        <taxon>Fungi</taxon>
        <taxon>Dikarya</taxon>
        <taxon>Basidiomycota</taxon>
        <taxon>Agaricomycotina</taxon>
        <taxon>Agaricomycetes</taxon>
        <taxon>Polyporales</taxon>
        <taxon>Cerrenaceae</taxon>
        <taxon>Cerrena</taxon>
    </lineage>
</organism>
<evidence type="ECO:0000256" key="4">
    <source>
        <dbReference type="ARBA" id="ARBA00010617"/>
    </source>
</evidence>
<evidence type="ECO:0000256" key="10">
    <source>
        <dbReference type="ARBA" id="ARBA00023004"/>
    </source>
</evidence>